<keyword evidence="2" id="KW-0732">Signal</keyword>
<keyword evidence="4" id="KW-1185">Reference proteome</keyword>
<feature type="chain" id="PRO_5020449726" description="DUF4199 domain-containing protein" evidence="2">
    <location>
        <begin position="20"/>
        <end position="158"/>
    </location>
</feature>
<feature type="transmembrane region" description="Helical" evidence="1">
    <location>
        <begin position="69"/>
        <end position="91"/>
    </location>
</feature>
<proteinExistence type="predicted"/>
<keyword evidence="1" id="KW-0812">Transmembrane</keyword>
<dbReference type="RefSeq" id="WP_136825529.1">
    <property type="nucleotide sequence ID" value="NZ_SWBP01000002.1"/>
</dbReference>
<evidence type="ECO:0000313" key="3">
    <source>
        <dbReference type="EMBL" id="TKB98715.1"/>
    </source>
</evidence>
<dbReference type="EMBL" id="SWBP01000002">
    <property type="protein sequence ID" value="TKB98715.1"/>
    <property type="molecule type" value="Genomic_DNA"/>
</dbReference>
<feature type="transmembrane region" description="Helical" evidence="1">
    <location>
        <begin position="98"/>
        <end position="118"/>
    </location>
</feature>
<organism evidence="3 4">
    <name type="scientific">Pedobacter cryophilus</name>
    <dbReference type="NCBI Taxonomy" id="2571271"/>
    <lineage>
        <taxon>Bacteria</taxon>
        <taxon>Pseudomonadati</taxon>
        <taxon>Bacteroidota</taxon>
        <taxon>Sphingobacteriia</taxon>
        <taxon>Sphingobacteriales</taxon>
        <taxon>Sphingobacteriaceae</taxon>
        <taxon>Pedobacter</taxon>
    </lineage>
</organism>
<sequence>MKKILFSLKLLLCVNFVFAQTPQDSITIKKSLSTLYLQNGKILKPKQLLEITKTNPIAFEAMTKAKKNVVPATIFGSIGGFFIGYPLGAAISGAKMNWALFGIGAGATLISLPFSVAYGKHAKTAITTYNQGLQKTSYRKIDLESTLGANGVGLKLKF</sequence>
<gene>
    <name evidence="3" type="ORF">FA046_06250</name>
</gene>
<reference evidence="3 4" key="1">
    <citation type="submission" date="2019-04" db="EMBL/GenBank/DDBJ databases">
        <title>Pedobacter sp. AR-3-17 sp. nov., isolated from Arctic soil.</title>
        <authorList>
            <person name="Dahal R.H."/>
            <person name="Kim D.-U."/>
        </authorList>
    </citation>
    <scope>NUCLEOTIDE SEQUENCE [LARGE SCALE GENOMIC DNA]</scope>
    <source>
        <strain evidence="3 4">AR-3-17</strain>
    </source>
</reference>
<protein>
    <recommendedName>
        <fullName evidence="5">DUF4199 domain-containing protein</fullName>
    </recommendedName>
</protein>
<name>A0A4U1C101_9SPHI</name>
<keyword evidence="1" id="KW-1133">Transmembrane helix</keyword>
<dbReference type="Proteomes" id="UP000308181">
    <property type="component" value="Unassembled WGS sequence"/>
</dbReference>
<feature type="signal peptide" evidence="2">
    <location>
        <begin position="1"/>
        <end position="19"/>
    </location>
</feature>
<accession>A0A4U1C101</accession>
<evidence type="ECO:0000256" key="1">
    <source>
        <dbReference type="SAM" id="Phobius"/>
    </source>
</evidence>
<evidence type="ECO:0000313" key="4">
    <source>
        <dbReference type="Proteomes" id="UP000308181"/>
    </source>
</evidence>
<dbReference type="OrthoDB" id="1122180at2"/>
<comment type="caution">
    <text evidence="3">The sequence shown here is derived from an EMBL/GenBank/DDBJ whole genome shotgun (WGS) entry which is preliminary data.</text>
</comment>
<dbReference type="AlphaFoldDB" id="A0A4U1C101"/>
<evidence type="ECO:0000256" key="2">
    <source>
        <dbReference type="SAM" id="SignalP"/>
    </source>
</evidence>
<keyword evidence="1" id="KW-0472">Membrane</keyword>
<evidence type="ECO:0008006" key="5">
    <source>
        <dbReference type="Google" id="ProtNLM"/>
    </source>
</evidence>